<dbReference type="Proteomes" id="UP001601992">
    <property type="component" value="Unassembled WGS sequence"/>
</dbReference>
<evidence type="ECO:0008006" key="4">
    <source>
        <dbReference type="Google" id="ProtNLM"/>
    </source>
</evidence>
<organism evidence="2 3">
    <name type="scientific">Nocardia jiangxiensis</name>
    <dbReference type="NCBI Taxonomy" id="282685"/>
    <lineage>
        <taxon>Bacteria</taxon>
        <taxon>Bacillati</taxon>
        <taxon>Actinomycetota</taxon>
        <taxon>Actinomycetes</taxon>
        <taxon>Mycobacteriales</taxon>
        <taxon>Nocardiaceae</taxon>
        <taxon>Nocardia</taxon>
    </lineage>
</organism>
<gene>
    <name evidence="2" type="ORF">ACFYXQ_35305</name>
</gene>
<dbReference type="RefSeq" id="WP_387406264.1">
    <property type="nucleotide sequence ID" value="NZ_JBIAQY010000016.1"/>
</dbReference>
<sequence length="692" mass="77320">MADEISLREILPVLVERLTESPHDHNQLRPRPVLVLEGCGGSGRTGLLLDILDEWKNRTYAERLTSREWELADRESRIDPEERDPLRPLMVAIMVWLGKRLPGFRLNRMRMLVAHIAIGTDFRGMALDDQLRLLNAELDKYCDPQQLRGLLDGLARFVAAAIPNPPPPLNIVLDAAKAEWISGAVPVLVRKGMRRRLDHAVKWFGHRDLGTSHDLSIRSIPEHVLIDLSNHARQRDPVVQRGVDDMLTGALLADLRESVTRLGSRTPNILLLLDDGDLPMATAFTQSLLRVRELVAAAGAVAADPLTLVTTSSGALTAALYEQSGGEPDWAHTEVRTILAPDNASGHGSRWARTVVDRAAPALAARPWLRAELTGFTKNELLLRAGAIAPFHAQTIASNLERLAHRHHEATELSLQKISADHRLWRDIEALLSSRVQPDGRVPAQKRDSADDPAHRHVPTLERHLLQVFAAGLDPATRPTEELIDALVTISAARNLPEARSLLGLHNRDVIGDVQHPLYTSSTLWTTHPPDEATARMHPLARYLGLRALAVRTGPERDWNAVFELLRERCDRNDTVARLSCDRMLRRHIEVVGELAELHTRLSWQNWTALVSEILATPDPHARAPRVEALRGLYPEDTREWHIATLLAAVPSCRNPCMTDDATRDRLDHQIGRAETFLADPDTVPSRIRIWC</sequence>
<evidence type="ECO:0000313" key="2">
    <source>
        <dbReference type="EMBL" id="MFF3573045.1"/>
    </source>
</evidence>
<protein>
    <recommendedName>
        <fullName evidence="4">KAP family P-loop domain-containing protein</fullName>
    </recommendedName>
</protein>
<proteinExistence type="predicted"/>
<name>A0ABW6S9R7_9NOCA</name>
<accession>A0ABW6S9R7</accession>
<evidence type="ECO:0000256" key="1">
    <source>
        <dbReference type="SAM" id="MobiDB-lite"/>
    </source>
</evidence>
<feature type="region of interest" description="Disordered" evidence="1">
    <location>
        <begin position="436"/>
        <end position="455"/>
    </location>
</feature>
<comment type="caution">
    <text evidence="2">The sequence shown here is derived from an EMBL/GenBank/DDBJ whole genome shotgun (WGS) entry which is preliminary data.</text>
</comment>
<reference evidence="2 3" key="1">
    <citation type="submission" date="2024-10" db="EMBL/GenBank/DDBJ databases">
        <title>The Natural Products Discovery Center: Release of the First 8490 Sequenced Strains for Exploring Actinobacteria Biosynthetic Diversity.</title>
        <authorList>
            <person name="Kalkreuter E."/>
            <person name="Kautsar S.A."/>
            <person name="Yang D."/>
            <person name="Bader C.D."/>
            <person name="Teijaro C.N."/>
            <person name="Fluegel L."/>
            <person name="Davis C.M."/>
            <person name="Simpson J.R."/>
            <person name="Lauterbach L."/>
            <person name="Steele A.D."/>
            <person name="Gui C."/>
            <person name="Meng S."/>
            <person name="Li G."/>
            <person name="Viehrig K."/>
            <person name="Ye F."/>
            <person name="Su P."/>
            <person name="Kiefer A.F."/>
            <person name="Nichols A."/>
            <person name="Cepeda A.J."/>
            <person name="Yan W."/>
            <person name="Fan B."/>
            <person name="Jiang Y."/>
            <person name="Adhikari A."/>
            <person name="Zheng C.-J."/>
            <person name="Schuster L."/>
            <person name="Cowan T.M."/>
            <person name="Smanski M.J."/>
            <person name="Chevrette M.G."/>
            <person name="De Carvalho L.P.S."/>
            <person name="Shen B."/>
        </authorList>
    </citation>
    <scope>NUCLEOTIDE SEQUENCE [LARGE SCALE GENOMIC DNA]</scope>
    <source>
        <strain evidence="2 3">NPDC002593</strain>
    </source>
</reference>
<keyword evidence="3" id="KW-1185">Reference proteome</keyword>
<evidence type="ECO:0000313" key="3">
    <source>
        <dbReference type="Proteomes" id="UP001601992"/>
    </source>
</evidence>
<feature type="compositionally biased region" description="Basic and acidic residues" evidence="1">
    <location>
        <begin position="445"/>
        <end position="455"/>
    </location>
</feature>
<dbReference type="EMBL" id="JBIAQY010000016">
    <property type="protein sequence ID" value="MFF3573045.1"/>
    <property type="molecule type" value="Genomic_DNA"/>
</dbReference>